<proteinExistence type="inferred from homology"/>
<dbReference type="SMART" id="SM00916">
    <property type="entry name" value="L51_S25_CI-B8"/>
    <property type="match status" value="1"/>
</dbReference>
<dbReference type="InterPro" id="IPR036249">
    <property type="entry name" value="Thioredoxin-like_sf"/>
</dbReference>
<evidence type="ECO:0000256" key="7">
    <source>
        <dbReference type="ARBA" id="ARBA00035369"/>
    </source>
</evidence>
<evidence type="ECO:0000256" key="1">
    <source>
        <dbReference type="ARBA" id="ARBA00004173"/>
    </source>
</evidence>
<evidence type="ECO:0000256" key="5">
    <source>
        <dbReference type="ARBA" id="ARBA00023274"/>
    </source>
</evidence>
<dbReference type="OMA" id="FCICEVP"/>
<keyword evidence="11" id="KW-1185">Reference proteome</keyword>
<evidence type="ECO:0000256" key="6">
    <source>
        <dbReference type="ARBA" id="ARBA00035139"/>
    </source>
</evidence>
<evidence type="ECO:0000313" key="10">
    <source>
        <dbReference type="EnsemblMetazoa" id="PHUM136670-PA"/>
    </source>
</evidence>
<dbReference type="InParanoid" id="E0VEN1"/>
<evidence type="ECO:0000256" key="4">
    <source>
        <dbReference type="ARBA" id="ARBA00023128"/>
    </source>
</evidence>
<dbReference type="Proteomes" id="UP000009046">
    <property type="component" value="Unassembled WGS sequence"/>
</dbReference>
<dbReference type="FunCoup" id="E0VEN1">
    <property type="interactions" value="988"/>
</dbReference>
<accession>E0VEN1</accession>
<reference evidence="10" key="3">
    <citation type="submission" date="2021-02" db="UniProtKB">
        <authorList>
            <consortium name="EnsemblMetazoa"/>
        </authorList>
    </citation>
    <scope>IDENTIFICATION</scope>
    <source>
        <strain evidence="10">USDA</strain>
    </source>
</reference>
<dbReference type="HOGENOM" id="CLU_094727_0_0_1"/>
<evidence type="ECO:0000313" key="11">
    <source>
        <dbReference type="Proteomes" id="UP000009046"/>
    </source>
</evidence>
<reference evidence="9" key="1">
    <citation type="submission" date="2007-04" db="EMBL/GenBank/DDBJ databases">
        <title>Annotation of Pediculus humanus corporis strain USDA.</title>
        <authorList>
            <person name="Kirkness E."/>
            <person name="Hannick L."/>
            <person name="Hass B."/>
            <person name="Bruggner R."/>
            <person name="Lawson D."/>
            <person name="Bidwell S."/>
            <person name="Joardar V."/>
            <person name="Caler E."/>
            <person name="Walenz B."/>
            <person name="Inman J."/>
            <person name="Schobel S."/>
            <person name="Galinsky K."/>
            <person name="Amedeo P."/>
            <person name="Strausberg R."/>
        </authorList>
    </citation>
    <scope>NUCLEOTIDE SEQUENCE</scope>
    <source>
        <strain evidence="9">USDA</strain>
    </source>
</reference>
<evidence type="ECO:0000259" key="8">
    <source>
        <dbReference type="SMART" id="SM00916"/>
    </source>
</evidence>
<dbReference type="GeneID" id="8234252"/>
<name>E0VEN1_PEDHC</name>
<dbReference type="OrthoDB" id="5919182at2759"/>
<dbReference type="PANTHER" id="PTHR13274:SF2">
    <property type="entry name" value="SMALL RIBOSOMAL SUBUNIT PROTEIN MS25"/>
    <property type="match status" value="1"/>
</dbReference>
<dbReference type="GO" id="GO:0005840">
    <property type="term" value="C:ribosome"/>
    <property type="evidence" value="ECO:0007669"/>
    <property type="project" value="UniProtKB-KW"/>
</dbReference>
<dbReference type="STRING" id="121224.E0VEN1"/>
<dbReference type="GO" id="GO:0005739">
    <property type="term" value="C:mitochondrion"/>
    <property type="evidence" value="ECO:0007669"/>
    <property type="project" value="UniProtKB-SubCell"/>
</dbReference>
<dbReference type="VEuPathDB" id="VectorBase:PHUM136670"/>
<dbReference type="PANTHER" id="PTHR13274">
    <property type="entry name" value="MITOCHONDRIAL RIBOSOMAL PROTEIN S25"/>
    <property type="match status" value="1"/>
</dbReference>
<dbReference type="EMBL" id="DS235093">
    <property type="protein sequence ID" value="EEB11837.1"/>
    <property type="molecule type" value="Genomic_DNA"/>
</dbReference>
<comment type="subcellular location">
    <subcellularLocation>
        <location evidence="1">Mitochondrion</location>
    </subcellularLocation>
</comment>
<dbReference type="InterPro" id="IPR040049">
    <property type="entry name" value="Ribosomal_mS25/mL61"/>
</dbReference>
<protein>
    <recommendedName>
        <fullName evidence="6">Small ribosomal subunit protein mS25</fullName>
    </recommendedName>
    <alternativeName>
        <fullName evidence="7">28S ribosomal protein S25, mitochondrial</fullName>
    </alternativeName>
</protein>
<evidence type="ECO:0000256" key="3">
    <source>
        <dbReference type="ARBA" id="ARBA00022980"/>
    </source>
</evidence>
<dbReference type="CTD" id="8234252"/>
<dbReference type="InterPro" id="IPR007741">
    <property type="entry name" value="Ribosomal_mL43/mS25/NADH_DH"/>
</dbReference>
<dbReference type="Gene3D" id="3.40.30.10">
    <property type="entry name" value="Glutaredoxin"/>
    <property type="match status" value="1"/>
</dbReference>
<evidence type="ECO:0000313" key="9">
    <source>
        <dbReference type="EMBL" id="EEB11837.1"/>
    </source>
</evidence>
<comment type="similarity">
    <text evidence="2">Belongs to the mitochondrion-specific ribosomal protein mS25 family.</text>
</comment>
<dbReference type="AlphaFoldDB" id="E0VEN1"/>
<gene>
    <name evidence="10" type="primary">8234252</name>
    <name evidence="9" type="ORF">Phum_PHUM136670</name>
</gene>
<dbReference type="Pfam" id="PF05047">
    <property type="entry name" value="L51_S25_CI-B8"/>
    <property type="match status" value="1"/>
</dbReference>
<keyword evidence="3 9" id="KW-0689">Ribosomal protein</keyword>
<reference evidence="9" key="2">
    <citation type="submission" date="2007-04" db="EMBL/GenBank/DDBJ databases">
        <title>The genome of the human body louse.</title>
        <authorList>
            <consortium name="The Human Body Louse Genome Consortium"/>
            <person name="Kirkness E."/>
            <person name="Walenz B."/>
            <person name="Hass B."/>
            <person name="Bruggner R."/>
            <person name="Strausberg R."/>
        </authorList>
    </citation>
    <scope>NUCLEOTIDE SEQUENCE</scope>
    <source>
        <strain evidence="9">USDA</strain>
    </source>
</reference>
<dbReference type="EMBL" id="AAZO01001579">
    <property type="status" value="NOT_ANNOTATED_CDS"/>
    <property type="molecule type" value="Genomic_DNA"/>
</dbReference>
<dbReference type="GO" id="GO:1990904">
    <property type="term" value="C:ribonucleoprotein complex"/>
    <property type="evidence" value="ECO:0007669"/>
    <property type="project" value="UniProtKB-KW"/>
</dbReference>
<dbReference type="GO" id="GO:0003735">
    <property type="term" value="F:structural constituent of ribosome"/>
    <property type="evidence" value="ECO:0007669"/>
    <property type="project" value="InterPro"/>
</dbReference>
<keyword evidence="5" id="KW-0687">Ribonucleoprotein</keyword>
<dbReference type="KEGG" id="phu:Phum_PHUM136670"/>
<keyword evidence="4" id="KW-0496">Mitochondrion</keyword>
<dbReference type="eggNOG" id="KOG4079">
    <property type="taxonomic scope" value="Eukaryota"/>
</dbReference>
<dbReference type="RefSeq" id="XP_002424575.1">
    <property type="nucleotide sequence ID" value="XM_002424530.1"/>
</dbReference>
<dbReference type="EnsemblMetazoa" id="PHUM136670-RA">
    <property type="protein sequence ID" value="PHUM136670-PA"/>
    <property type="gene ID" value="PHUM136670"/>
</dbReference>
<organism>
    <name type="scientific">Pediculus humanus subsp. corporis</name>
    <name type="common">Body louse</name>
    <dbReference type="NCBI Taxonomy" id="121224"/>
    <lineage>
        <taxon>Eukaryota</taxon>
        <taxon>Metazoa</taxon>
        <taxon>Ecdysozoa</taxon>
        <taxon>Arthropoda</taxon>
        <taxon>Hexapoda</taxon>
        <taxon>Insecta</taxon>
        <taxon>Pterygota</taxon>
        <taxon>Neoptera</taxon>
        <taxon>Paraneoptera</taxon>
        <taxon>Psocodea</taxon>
        <taxon>Troctomorpha</taxon>
        <taxon>Phthiraptera</taxon>
        <taxon>Anoplura</taxon>
        <taxon>Pediculidae</taxon>
        <taxon>Pediculus</taxon>
    </lineage>
</organism>
<evidence type="ECO:0000256" key="2">
    <source>
        <dbReference type="ARBA" id="ARBA00008046"/>
    </source>
</evidence>
<sequence>MPFMIGKSPIRRTLKYLEKGKIFFRENVKIFAINYNSLEKHHKGAREFVFWHLPQIQYKNRNVQCICFKNLTPSPFIQVYFENGDNTLIDIDSRKREEILDHLSNCTFLCKTRDEVEETDFTEKLQTINFGYNCKKHCICEVMGQVPCTSLVAVPKIWRGILKPDLPYNVPPHYMK</sequence>
<dbReference type="SUPFAM" id="SSF52833">
    <property type="entry name" value="Thioredoxin-like"/>
    <property type="match status" value="1"/>
</dbReference>
<feature type="domain" description="Ribosomal protein/NADH dehydrogenase" evidence="8">
    <location>
        <begin position="39"/>
        <end position="107"/>
    </location>
</feature>